<comment type="caution">
    <text evidence="2">The sequence shown here is derived from an EMBL/GenBank/DDBJ whole genome shotgun (WGS) entry which is preliminary data.</text>
</comment>
<dbReference type="Proteomes" id="UP000642180">
    <property type="component" value="Unassembled WGS sequence"/>
</dbReference>
<dbReference type="Pfam" id="PF11304">
    <property type="entry name" value="DUF3106"/>
    <property type="match status" value="1"/>
</dbReference>
<feature type="compositionally biased region" description="Polar residues" evidence="1">
    <location>
        <begin position="211"/>
        <end position="228"/>
    </location>
</feature>
<feature type="compositionally biased region" description="Polar residues" evidence="1">
    <location>
        <begin position="35"/>
        <end position="45"/>
    </location>
</feature>
<name>A0A8J3F3X3_9BURK</name>
<gene>
    <name evidence="2" type="ORF">GCM10008066_02350</name>
</gene>
<keyword evidence="3" id="KW-1185">Reference proteome</keyword>
<evidence type="ECO:0000313" key="3">
    <source>
        <dbReference type="Proteomes" id="UP000642180"/>
    </source>
</evidence>
<accession>A0A8J3F3X3</accession>
<dbReference type="EMBL" id="BMDI01000001">
    <property type="protein sequence ID" value="GGI16116.1"/>
    <property type="molecule type" value="Genomic_DNA"/>
</dbReference>
<feature type="region of interest" description="Disordered" evidence="1">
    <location>
        <begin position="35"/>
        <end position="63"/>
    </location>
</feature>
<evidence type="ECO:0008006" key="4">
    <source>
        <dbReference type="Google" id="ProtNLM"/>
    </source>
</evidence>
<protein>
    <recommendedName>
        <fullName evidence="4">DUF3106 domain-containing protein</fullName>
    </recommendedName>
</protein>
<dbReference type="InterPro" id="IPR021455">
    <property type="entry name" value="DUF3106"/>
</dbReference>
<feature type="compositionally biased region" description="Low complexity" evidence="1">
    <location>
        <begin position="192"/>
        <end position="204"/>
    </location>
</feature>
<feature type="region of interest" description="Disordered" evidence="1">
    <location>
        <begin position="153"/>
        <end position="228"/>
    </location>
</feature>
<sequence length="228" mass="25168">MVVVRKMMSGLLSVTQPKVLFVAVLVAGAYMVHATTPSGTTNPATSPVAKSASSKPGKATAKNDWKSLSPVQRTALAPLEKDWNRLDDFRKEKWIELANRFTTMTPTEQSRMQERMRDWVALSPEERRLARENYKRVQKAKVEKAQQWEQYQQLPDEKKKELAATAVPRKPLANPPRTVQKPVTPVHPPVGASPANPLPASSAAMHEQNGKDLSQSGSIPVQSSPSTP</sequence>
<organism evidence="2 3">
    <name type="scientific">Oxalicibacterium faecigallinarum</name>
    <dbReference type="NCBI Taxonomy" id="573741"/>
    <lineage>
        <taxon>Bacteria</taxon>
        <taxon>Pseudomonadati</taxon>
        <taxon>Pseudomonadota</taxon>
        <taxon>Betaproteobacteria</taxon>
        <taxon>Burkholderiales</taxon>
        <taxon>Oxalobacteraceae</taxon>
        <taxon>Oxalicibacterium</taxon>
    </lineage>
</organism>
<evidence type="ECO:0000313" key="2">
    <source>
        <dbReference type="EMBL" id="GGI16116.1"/>
    </source>
</evidence>
<evidence type="ECO:0000256" key="1">
    <source>
        <dbReference type="SAM" id="MobiDB-lite"/>
    </source>
</evidence>
<dbReference type="RefSeq" id="WP_188379450.1">
    <property type="nucleotide sequence ID" value="NZ_BMDI01000001.1"/>
</dbReference>
<reference evidence="3" key="1">
    <citation type="journal article" date="2019" name="Int. J. Syst. Evol. Microbiol.">
        <title>The Global Catalogue of Microorganisms (GCM) 10K type strain sequencing project: providing services to taxonomists for standard genome sequencing and annotation.</title>
        <authorList>
            <consortium name="The Broad Institute Genomics Platform"/>
            <consortium name="The Broad Institute Genome Sequencing Center for Infectious Disease"/>
            <person name="Wu L."/>
            <person name="Ma J."/>
        </authorList>
    </citation>
    <scope>NUCLEOTIDE SEQUENCE [LARGE SCALE GENOMIC DNA]</scope>
    <source>
        <strain evidence="3">CCM 2767</strain>
    </source>
</reference>
<proteinExistence type="predicted"/>
<dbReference type="AlphaFoldDB" id="A0A8J3F3X3"/>